<feature type="compositionally biased region" description="Polar residues" evidence="1">
    <location>
        <begin position="407"/>
        <end position="435"/>
    </location>
</feature>
<dbReference type="InterPro" id="IPR023674">
    <property type="entry name" value="Ribosomal_uL1-like"/>
</dbReference>
<feature type="compositionally biased region" description="Polar residues" evidence="1">
    <location>
        <begin position="285"/>
        <end position="299"/>
    </location>
</feature>
<sequence length="462" mass="50343">MPLPETFSIERAESAVAAAIKSLHVQKEEALKDELFVDEGKLFVYIFPRRSNMSPIHMPTEVKLPHSVNATADMGKLFIGSVSEELQEALAKASFPVDLGVVQANEITRVYRNPPKRHELAESADIFFSDPVLLRALPKLLGHSFFKHRKYPYAVDLTQNPLDVERIVTEAMSNTHLHDINTDIGHAHIGWENMTPKQIAANLVAVVEAAAEELIGGWDNIWEVAVGSTLKVRLPVYRGQVLVASDVSEALPPEVMAVQEPVPLEHNFLLELLDNMEDVYDDEMGQTSTNGETTQSSTPAIPEEPVEVAKEVEVKKVVQEAADKVEEKVEEEATPSPSISKKRKVKSATVPNTPANGKKVKSPNSESKVKSRKAASKPVKSPDTEVKEKPKKKSGNPAKPKVDANGDKSTPSSTLKRKASTATKSTSGANSQASTPAKALKRVKGKTPVKDTPRSRAKSGKA</sequence>
<reference evidence="2" key="1">
    <citation type="submission" date="2022-07" db="EMBL/GenBank/DDBJ databases">
        <title>Phylogenomic reconstructions and comparative analyses of Kickxellomycotina fungi.</title>
        <authorList>
            <person name="Reynolds N.K."/>
            <person name="Stajich J.E."/>
            <person name="Barry K."/>
            <person name="Grigoriev I.V."/>
            <person name="Crous P."/>
            <person name="Smith M.E."/>
        </authorList>
    </citation>
    <scope>NUCLEOTIDE SEQUENCE</scope>
    <source>
        <strain evidence="2">RSA 1196</strain>
    </source>
</reference>
<accession>A0A9W8AUC8</accession>
<dbReference type="Gene3D" id="3.30.190.20">
    <property type="match status" value="1"/>
</dbReference>
<keyword evidence="3" id="KW-1185">Reference proteome</keyword>
<dbReference type="Pfam" id="PF00687">
    <property type="entry name" value="Ribosomal_L1"/>
    <property type="match status" value="1"/>
</dbReference>
<dbReference type="AlphaFoldDB" id="A0A9W8AUC8"/>
<comment type="caution">
    <text evidence="2">The sequence shown here is derived from an EMBL/GenBank/DDBJ whole genome shotgun (WGS) entry which is preliminary data.</text>
</comment>
<keyword evidence="2" id="KW-0647">Proteasome</keyword>
<feature type="region of interest" description="Disordered" evidence="1">
    <location>
        <begin position="282"/>
        <end position="308"/>
    </location>
</feature>
<feature type="region of interest" description="Disordered" evidence="1">
    <location>
        <begin position="325"/>
        <end position="462"/>
    </location>
</feature>
<dbReference type="InterPro" id="IPR028364">
    <property type="entry name" value="Ribosomal_uL1/biogenesis"/>
</dbReference>
<dbReference type="EMBL" id="JANBPY010000156">
    <property type="protein sequence ID" value="KAJ1968622.1"/>
    <property type="molecule type" value="Genomic_DNA"/>
</dbReference>
<proteinExistence type="predicted"/>
<protein>
    <submittedName>
        <fullName evidence="2">Proteasome-interacting protein cic1</fullName>
    </submittedName>
</protein>
<dbReference type="Proteomes" id="UP001150925">
    <property type="component" value="Unassembled WGS sequence"/>
</dbReference>
<evidence type="ECO:0000313" key="2">
    <source>
        <dbReference type="EMBL" id="KAJ1968622.1"/>
    </source>
</evidence>
<dbReference type="InterPro" id="IPR016095">
    <property type="entry name" value="Ribosomal_uL1_3-a/b-sand"/>
</dbReference>
<dbReference type="GO" id="GO:0000502">
    <property type="term" value="C:proteasome complex"/>
    <property type="evidence" value="ECO:0007669"/>
    <property type="project" value="UniProtKB-KW"/>
</dbReference>
<name>A0A9W8AUC8_9FUNG</name>
<dbReference type="Gene3D" id="3.40.50.790">
    <property type="match status" value="1"/>
</dbReference>
<dbReference type="SUPFAM" id="SSF56808">
    <property type="entry name" value="Ribosomal protein L1"/>
    <property type="match status" value="1"/>
</dbReference>
<organism evidence="2 3">
    <name type="scientific">Dispira parvispora</name>
    <dbReference type="NCBI Taxonomy" id="1520584"/>
    <lineage>
        <taxon>Eukaryota</taxon>
        <taxon>Fungi</taxon>
        <taxon>Fungi incertae sedis</taxon>
        <taxon>Zoopagomycota</taxon>
        <taxon>Kickxellomycotina</taxon>
        <taxon>Dimargaritomycetes</taxon>
        <taxon>Dimargaritales</taxon>
        <taxon>Dimargaritaceae</taxon>
        <taxon>Dispira</taxon>
    </lineage>
</organism>
<dbReference type="OrthoDB" id="10251727at2759"/>
<gene>
    <name evidence="2" type="primary">CIC1</name>
    <name evidence="2" type="ORF">IWQ62_001133</name>
</gene>
<evidence type="ECO:0000256" key="1">
    <source>
        <dbReference type="SAM" id="MobiDB-lite"/>
    </source>
</evidence>
<evidence type="ECO:0000313" key="3">
    <source>
        <dbReference type="Proteomes" id="UP001150925"/>
    </source>
</evidence>